<dbReference type="AlphaFoldDB" id="A0AAE1B0G9"/>
<dbReference type="PANTHER" id="PTHR21456">
    <property type="entry name" value="FAMILY WITH SEQUENCE SIMILARITY 102"/>
    <property type="match status" value="1"/>
</dbReference>
<feature type="compositionally biased region" description="Polar residues" evidence="2">
    <location>
        <begin position="407"/>
        <end position="425"/>
    </location>
</feature>
<dbReference type="InterPro" id="IPR039931">
    <property type="entry name" value="EEIG1/2-like"/>
</dbReference>
<gene>
    <name evidence="4" type="ORF">RRG08_055049</name>
</gene>
<comment type="similarity">
    <text evidence="1">Belongs to the EEIG family.</text>
</comment>
<dbReference type="InterPro" id="IPR019448">
    <property type="entry name" value="NT-C2"/>
</dbReference>
<protein>
    <recommendedName>
        <fullName evidence="3">C2 NT-type domain-containing protein</fullName>
    </recommendedName>
</protein>
<proteinExistence type="inferred from homology"/>
<feature type="compositionally biased region" description="Basic and acidic residues" evidence="2">
    <location>
        <begin position="429"/>
        <end position="440"/>
    </location>
</feature>
<evidence type="ECO:0000313" key="5">
    <source>
        <dbReference type="Proteomes" id="UP001283361"/>
    </source>
</evidence>
<evidence type="ECO:0000259" key="3">
    <source>
        <dbReference type="PROSITE" id="PS51840"/>
    </source>
</evidence>
<sequence>MGNLGATGLVQSLAFAVQGQLLSGCEFGRREKQKKKMSIISFVCWGFWKVVEREIGSGVISGGVGQRGTSCSGFRCQTLGMFEKVLLVHVALPQTELISRQLGAWRYPEKPHVMTTISDLPPISANCHRPFIFPTTNQLSCLFAVTNQGEGEAGSAAGEHARQQLATMIPFMSKKKKFKFQVQLSLEELASVPFVSGVLFAKVRLNDGGSFTDISPRVEIYNNQVKWHSNFEFPCKMTASMANGVLDPCFVRISVRKVSGLHHRDHHLSTRILCLVTVSSTSMANGVLDPCFVRISVRKVSGYHHRDHHLSTRILCLVTVSSTSMANGVLDPCFVRISVRKELKGGRSQQKLGYVDLNLAQFAGGGRQSKRYLLEAYDTKNRQDNSNIKIGVELSLISGDPVFKVPSNHSVAHNQSTTGQHTIYSSDPVDLRPCDNHSEDSLASSSSGFSSLTRRGKISDMGDPGDQMSTQTDGLGHSRSASYASQQSRGSGYGSHSRQSSNASACSEKFAPPYTHTREPPVFIASETPTARCKKPQFEFFPVSLIEQDPSIEDPTERNPW</sequence>
<organism evidence="4 5">
    <name type="scientific">Elysia crispata</name>
    <name type="common">lettuce slug</name>
    <dbReference type="NCBI Taxonomy" id="231223"/>
    <lineage>
        <taxon>Eukaryota</taxon>
        <taxon>Metazoa</taxon>
        <taxon>Spiralia</taxon>
        <taxon>Lophotrochozoa</taxon>
        <taxon>Mollusca</taxon>
        <taxon>Gastropoda</taxon>
        <taxon>Heterobranchia</taxon>
        <taxon>Euthyneura</taxon>
        <taxon>Panpulmonata</taxon>
        <taxon>Sacoglossa</taxon>
        <taxon>Placobranchoidea</taxon>
        <taxon>Plakobranchidae</taxon>
        <taxon>Elysia</taxon>
    </lineage>
</organism>
<evidence type="ECO:0000313" key="4">
    <source>
        <dbReference type="EMBL" id="KAK3796990.1"/>
    </source>
</evidence>
<feature type="domain" description="C2 NT-type" evidence="3">
    <location>
        <begin position="170"/>
        <end position="396"/>
    </location>
</feature>
<dbReference type="Pfam" id="PF10358">
    <property type="entry name" value="NT-C2"/>
    <property type="match status" value="2"/>
</dbReference>
<accession>A0AAE1B0G9</accession>
<feature type="compositionally biased region" description="Low complexity" evidence="2">
    <location>
        <begin position="477"/>
        <end position="501"/>
    </location>
</feature>
<evidence type="ECO:0000256" key="2">
    <source>
        <dbReference type="SAM" id="MobiDB-lite"/>
    </source>
</evidence>
<reference evidence="4" key="1">
    <citation type="journal article" date="2023" name="G3 (Bethesda)">
        <title>A reference genome for the long-term kleptoplast-retaining sea slug Elysia crispata morphotype clarki.</title>
        <authorList>
            <person name="Eastman K.E."/>
            <person name="Pendleton A.L."/>
            <person name="Shaikh M.A."/>
            <person name="Suttiyut T."/>
            <person name="Ogas R."/>
            <person name="Tomko P."/>
            <person name="Gavelis G."/>
            <person name="Widhalm J.R."/>
            <person name="Wisecaver J.H."/>
        </authorList>
    </citation>
    <scope>NUCLEOTIDE SEQUENCE</scope>
    <source>
        <strain evidence="4">ECLA1</strain>
    </source>
</reference>
<dbReference type="PANTHER" id="PTHR21456:SF1">
    <property type="entry name" value="C2 NT-TYPE DOMAIN-CONTAINING PROTEIN"/>
    <property type="match status" value="1"/>
</dbReference>
<feature type="compositionally biased region" description="Low complexity" evidence="2">
    <location>
        <begin position="441"/>
        <end position="451"/>
    </location>
</feature>
<feature type="region of interest" description="Disordered" evidence="2">
    <location>
        <begin position="407"/>
        <end position="529"/>
    </location>
</feature>
<comment type="caution">
    <text evidence="4">The sequence shown here is derived from an EMBL/GenBank/DDBJ whole genome shotgun (WGS) entry which is preliminary data.</text>
</comment>
<name>A0AAE1B0G9_9GAST</name>
<keyword evidence="5" id="KW-1185">Reference proteome</keyword>
<dbReference type="EMBL" id="JAWDGP010000819">
    <property type="protein sequence ID" value="KAK3796990.1"/>
    <property type="molecule type" value="Genomic_DNA"/>
</dbReference>
<dbReference type="Proteomes" id="UP001283361">
    <property type="component" value="Unassembled WGS sequence"/>
</dbReference>
<evidence type="ECO:0000256" key="1">
    <source>
        <dbReference type="ARBA" id="ARBA00034780"/>
    </source>
</evidence>
<dbReference type="PROSITE" id="PS51840">
    <property type="entry name" value="C2_NT"/>
    <property type="match status" value="1"/>
</dbReference>